<dbReference type="Gene3D" id="1.10.287.1490">
    <property type="match status" value="1"/>
</dbReference>
<evidence type="ECO:0008006" key="4">
    <source>
        <dbReference type="Google" id="ProtNLM"/>
    </source>
</evidence>
<keyword evidence="1" id="KW-0175">Coiled coil</keyword>
<feature type="compositionally biased region" description="Basic residues" evidence="2">
    <location>
        <begin position="39"/>
        <end position="48"/>
    </location>
</feature>
<evidence type="ECO:0000313" key="3">
    <source>
        <dbReference type="EMBL" id="GEY27520.1"/>
    </source>
</evidence>
<organism evidence="3">
    <name type="scientific">Tanacetum cinerariifolium</name>
    <name type="common">Dalmatian daisy</name>
    <name type="synonym">Chrysanthemum cinerariifolium</name>
    <dbReference type="NCBI Taxonomy" id="118510"/>
    <lineage>
        <taxon>Eukaryota</taxon>
        <taxon>Viridiplantae</taxon>
        <taxon>Streptophyta</taxon>
        <taxon>Embryophyta</taxon>
        <taxon>Tracheophyta</taxon>
        <taxon>Spermatophyta</taxon>
        <taxon>Magnoliopsida</taxon>
        <taxon>eudicotyledons</taxon>
        <taxon>Gunneridae</taxon>
        <taxon>Pentapetalae</taxon>
        <taxon>asterids</taxon>
        <taxon>campanulids</taxon>
        <taxon>Asterales</taxon>
        <taxon>Asteraceae</taxon>
        <taxon>Asteroideae</taxon>
        <taxon>Anthemideae</taxon>
        <taxon>Anthemidinae</taxon>
        <taxon>Tanacetum</taxon>
    </lineage>
</organism>
<reference evidence="3" key="1">
    <citation type="journal article" date="2019" name="Sci. Rep.">
        <title>Draft genome of Tanacetum cinerariifolium, the natural source of mosquito coil.</title>
        <authorList>
            <person name="Yamashiro T."/>
            <person name="Shiraishi A."/>
            <person name="Satake H."/>
            <person name="Nakayama K."/>
        </authorList>
    </citation>
    <scope>NUCLEOTIDE SEQUENCE</scope>
</reference>
<sequence length="807" mass="88466">SGDAAVADQVEESNRVVQDEGDNIVVDEEIEVTISGKPKGSRKKRKSAKGASGSNLPLKKLRADHGTSSAGASTGEKFVVALQSLLEHNSFPVEVGVTAVAMVLFVTSSVSLTLERESLIPDPPILTTAVATTVMADTSILVPRAGNEPVYHTLFADSTSMDEANPDVVGPSHPAGIELSMDSFHVSQYLDLETLHQAYVPKWNVTDNSTLDDLDVCRSVIDHLAPLMLFLSSTSCTKSNYLMSLMLERHAKRALALRLGCGWSTNLREVEAAEANHLRGQISTVEAVKATRASELDSLKERIPTLEGQVVALESAIVIKDTELASSNAQITKLTKVLSNFQLSCDELSIKAASLEYEKDKLTDQVSMLESTCFGLRDEVLGYKLFKEQITAVQDVHNAGCADSASLLVASNLNIRPAPELSMQDDPSINIVHGSKSSSSTSMGVAAESTFGHFTIKSTNICPFTDVLGLYCMSYSLSSILHFCRLPAIFGFDSTCLIGCDFSADLDRNLFSLANFPFSFGRPHIPLDFFQFAFGMLCLPDVALEGVSVEGFHLLVYFCEHPLRTFSLCFAMCRGTPAGFQENMSRLRLSKPHNSFRSSFDRVEHIAIVCSRYSRWIATLILYSTTRVMEKGCSSGPETIVYSSGIIFLLRIVSVTGNFNIPWAVDGTTCIYLTPGLPMIPLYKVSDLTTTKFIHVNVECSASPIFTGSDIYPIIHMISLLKPMRGAAARTIWIFYFRTEPIEAMFNELRVGDFMHESGDSHALWGSFDMSALSLESWHEIFYRFPFSLLDVDVDTRGVASCDEYAC</sequence>
<evidence type="ECO:0000256" key="1">
    <source>
        <dbReference type="SAM" id="Coils"/>
    </source>
</evidence>
<dbReference type="AlphaFoldDB" id="A0A699HHH8"/>
<proteinExistence type="predicted"/>
<evidence type="ECO:0000256" key="2">
    <source>
        <dbReference type="SAM" id="MobiDB-lite"/>
    </source>
</evidence>
<feature type="coiled-coil region" evidence="1">
    <location>
        <begin position="345"/>
        <end position="372"/>
    </location>
</feature>
<feature type="non-terminal residue" evidence="3">
    <location>
        <position position="1"/>
    </location>
</feature>
<feature type="region of interest" description="Disordered" evidence="2">
    <location>
        <begin position="35"/>
        <end position="72"/>
    </location>
</feature>
<gene>
    <name evidence="3" type="ORF">Tci_399494</name>
</gene>
<dbReference type="EMBL" id="BKCJ010165232">
    <property type="protein sequence ID" value="GEY27520.1"/>
    <property type="molecule type" value="Genomic_DNA"/>
</dbReference>
<feature type="region of interest" description="Disordered" evidence="2">
    <location>
        <begin position="1"/>
        <end position="22"/>
    </location>
</feature>
<protein>
    <recommendedName>
        <fullName evidence="4">Transposase (Putative), gypsy type</fullName>
    </recommendedName>
</protein>
<comment type="caution">
    <text evidence="3">The sequence shown here is derived from an EMBL/GenBank/DDBJ whole genome shotgun (WGS) entry which is preliminary data.</text>
</comment>
<accession>A0A699HHH8</accession>
<name>A0A699HHH8_TANCI</name>